<keyword evidence="1" id="KW-0175">Coiled coil</keyword>
<dbReference type="Gene3D" id="3.40.50.300">
    <property type="entry name" value="P-loop containing nucleotide triphosphate hydrolases"/>
    <property type="match status" value="1"/>
</dbReference>
<dbReference type="SUPFAM" id="SSF52540">
    <property type="entry name" value="P-loop containing nucleoside triphosphate hydrolases"/>
    <property type="match status" value="1"/>
</dbReference>
<name>A0A1Z3CHQ1_FUSNP</name>
<feature type="coiled-coil region" evidence="1">
    <location>
        <begin position="475"/>
        <end position="533"/>
    </location>
</feature>
<dbReference type="InterPro" id="IPR016195">
    <property type="entry name" value="Pol/histidinol_Pase-like"/>
</dbReference>
<sequence length="898" mass="105739">MLRGSEWIKADFHIHTLGTKKNDQFSERESDKFFNIFFKKAYENKIKIIGITDYFDIENYKIAQEELDKLKIDNTLSDQERVFFKEILLIPNIELRIGTVTGKGRLINIHCLFSPNRLSELSDHFFSEMKCGNHKMTKTGIIELGKNYFKDFNDEEQLYKKGIEVFFVTIEDLEKVKNYFKDDLLIGVSNSSCDGVSGIKGHEDFYNRAYGSIEEIQRKIYSVSDFIFSANPKDREYFLGKKNGLEEIEKRCKGVKACFHGSDAHKEDKLFKPDNNRYCWIKCEPTFEGIKQVIQEPEDRVIIQENKPEDKKNYNIIDSIYFQDNNGDEIKVYFNPNLNTIIGGKSTGKSLLLKNIVNFIDEEQLKNKIETENFMKLNKFKIEWKDKIEDEKRNVEYVPQTYLNHLLNNKNKESQIDKIAEKIMKQDNVVKENLENINEIIKNQEKYTDTNIDKYFDTEEKIKKIKEELNLIGSKNIIKKEVEDLNTRLKILQDNDEIDIIALDKIKNKINENENENSKNKEKLENIRLLQNSNCIFEMNYLEILKSLESEEINEIIKNTEDKLKVILSELEKKLTEKQNILIEEKGKLTKELIPYNDKIKNKEEIEKIENLLFKENEKLKKINSLEVELEKENSNKDNYNQEIINIFENYKKIYDTELEKKVLKKDFEKLKIEIKYELSIKYWENLYECLNGTSLRGHLEYSPDILPKLEELKNLYLLLEKEEIKLKKGYNKKDVLKTLTKNPFILKYDITENSININNMSEGNKSFVLLELIIQLGNNEFPILIDQPEDDLDNRSVYEGLVKFLKNKKRERQIIVATHNANIVVGADAENIIVANQNGVGTENYNKRQFDYKNGALENQTKDSNGILGKRTIQEHICEILEGGKQAFERRKRKYKF</sequence>
<dbReference type="AlphaFoldDB" id="A0A1Z3CHQ1"/>
<dbReference type="SUPFAM" id="SSF89550">
    <property type="entry name" value="PHP domain-like"/>
    <property type="match status" value="1"/>
</dbReference>
<proteinExistence type="predicted"/>
<evidence type="ECO:0008006" key="4">
    <source>
        <dbReference type="Google" id="ProtNLM"/>
    </source>
</evidence>
<dbReference type="InterPro" id="IPR027417">
    <property type="entry name" value="P-loop_NTPase"/>
</dbReference>
<reference evidence="2 3" key="1">
    <citation type="submission" date="2017-06" db="EMBL/GenBank/DDBJ databases">
        <title>Draft genome sequence of Fusobacterium nucleatum subsp. polymorphum KCOM 1260 (=ChDC F218).</title>
        <authorList>
            <person name="Kook J.-K."/>
            <person name="Park S.-N."/>
            <person name="Lim Y.K."/>
            <person name="Roh H."/>
        </authorList>
    </citation>
    <scope>NUCLEOTIDE SEQUENCE [LARGE SCALE GENOMIC DNA]</scope>
    <source>
        <strain evidence="3">KCOM 1260 (ChDC F218)</strain>
    </source>
</reference>
<evidence type="ECO:0000256" key="1">
    <source>
        <dbReference type="SAM" id="Coils"/>
    </source>
</evidence>
<evidence type="ECO:0000313" key="2">
    <source>
        <dbReference type="EMBL" id="ASC02422.1"/>
    </source>
</evidence>
<protein>
    <recommendedName>
        <fullName evidence="4">DNA repair protein</fullName>
    </recommendedName>
</protein>
<feature type="coiled-coil region" evidence="1">
    <location>
        <begin position="557"/>
        <end position="588"/>
    </location>
</feature>
<organism evidence="2 3">
    <name type="scientific">Fusobacterium nucleatum subsp. polymorphum</name>
    <name type="common">Fusobacterium polymorphum</name>
    <dbReference type="NCBI Taxonomy" id="76857"/>
    <lineage>
        <taxon>Bacteria</taxon>
        <taxon>Fusobacteriati</taxon>
        <taxon>Fusobacteriota</taxon>
        <taxon>Fusobacteriia</taxon>
        <taxon>Fusobacteriales</taxon>
        <taxon>Fusobacteriaceae</taxon>
        <taxon>Fusobacterium</taxon>
    </lineage>
</organism>
<dbReference type="Proteomes" id="UP000196759">
    <property type="component" value="Chromosome"/>
</dbReference>
<dbReference type="NCBIfam" id="NF045780">
    <property type="entry name" value="TrlF_fam_ATP"/>
    <property type="match status" value="1"/>
</dbReference>
<evidence type="ECO:0000313" key="3">
    <source>
        <dbReference type="Proteomes" id="UP000196759"/>
    </source>
</evidence>
<dbReference type="RefSeq" id="WP_088336883.1">
    <property type="nucleotide sequence ID" value="NZ_CP021934.1"/>
</dbReference>
<gene>
    <name evidence="2" type="ORF">CBG50_03380</name>
</gene>
<keyword evidence="3" id="KW-1185">Reference proteome</keyword>
<accession>A0A1Z3CHQ1</accession>
<feature type="coiled-coil region" evidence="1">
    <location>
        <begin position="616"/>
        <end position="650"/>
    </location>
</feature>
<dbReference type="InterPro" id="IPR054787">
    <property type="entry name" value="TrlF_ATPase"/>
</dbReference>
<dbReference type="Gene3D" id="3.20.20.140">
    <property type="entry name" value="Metal-dependent hydrolases"/>
    <property type="match status" value="1"/>
</dbReference>
<dbReference type="EMBL" id="CP021934">
    <property type="protein sequence ID" value="ASC02422.1"/>
    <property type="molecule type" value="Genomic_DNA"/>
</dbReference>